<dbReference type="InterPro" id="IPR003594">
    <property type="entry name" value="HATPase_dom"/>
</dbReference>
<evidence type="ECO:0000256" key="5">
    <source>
        <dbReference type="ARBA" id="ARBA00022679"/>
    </source>
</evidence>
<evidence type="ECO:0000313" key="13">
    <source>
        <dbReference type="Proteomes" id="UP000649345"/>
    </source>
</evidence>
<dbReference type="PROSITE" id="PS50885">
    <property type="entry name" value="HAMP"/>
    <property type="match status" value="1"/>
</dbReference>
<evidence type="ECO:0000259" key="11">
    <source>
        <dbReference type="PROSITE" id="PS50885"/>
    </source>
</evidence>
<dbReference type="Gene3D" id="1.10.287.130">
    <property type="match status" value="1"/>
</dbReference>
<dbReference type="InterPro" id="IPR003661">
    <property type="entry name" value="HisK_dim/P_dom"/>
</dbReference>
<protein>
    <recommendedName>
        <fullName evidence="3">histidine kinase</fullName>
        <ecNumber evidence="3">2.7.13.3</ecNumber>
    </recommendedName>
</protein>
<name>A0A923RLV1_9FIRM</name>
<evidence type="ECO:0000256" key="1">
    <source>
        <dbReference type="ARBA" id="ARBA00000085"/>
    </source>
</evidence>
<dbReference type="GO" id="GO:0004721">
    <property type="term" value="F:phosphoprotein phosphatase activity"/>
    <property type="evidence" value="ECO:0007669"/>
    <property type="project" value="TreeGrafter"/>
</dbReference>
<dbReference type="InterPro" id="IPR036097">
    <property type="entry name" value="HisK_dim/P_sf"/>
</dbReference>
<dbReference type="CDD" id="cd00075">
    <property type="entry name" value="HATPase"/>
    <property type="match status" value="1"/>
</dbReference>
<proteinExistence type="predicted"/>
<dbReference type="CDD" id="cd00082">
    <property type="entry name" value="HisKA"/>
    <property type="match status" value="1"/>
</dbReference>
<dbReference type="SUPFAM" id="SSF47384">
    <property type="entry name" value="Homodimeric domain of signal transducing histidine kinase"/>
    <property type="match status" value="1"/>
</dbReference>
<feature type="domain" description="HAMP" evidence="11">
    <location>
        <begin position="225"/>
        <end position="277"/>
    </location>
</feature>
<comment type="catalytic activity">
    <reaction evidence="1">
        <text>ATP + protein L-histidine = ADP + protein N-phospho-L-histidine.</text>
        <dbReference type="EC" id="2.7.13.3"/>
    </reaction>
</comment>
<dbReference type="GO" id="GO:0016036">
    <property type="term" value="P:cellular response to phosphate starvation"/>
    <property type="evidence" value="ECO:0007669"/>
    <property type="project" value="TreeGrafter"/>
</dbReference>
<dbReference type="InterPro" id="IPR050351">
    <property type="entry name" value="BphY/WalK/GraS-like"/>
</dbReference>
<dbReference type="AlphaFoldDB" id="A0A923RLV1"/>
<dbReference type="FunFam" id="3.30.565.10:FF:000006">
    <property type="entry name" value="Sensor histidine kinase WalK"/>
    <property type="match status" value="1"/>
</dbReference>
<dbReference type="EC" id="2.7.13.3" evidence="3"/>
<dbReference type="InterPro" id="IPR005467">
    <property type="entry name" value="His_kinase_dom"/>
</dbReference>
<organism evidence="12 13">
    <name type="scientific">Anaerosacchariphilus hominis</name>
    <dbReference type="NCBI Taxonomy" id="2763017"/>
    <lineage>
        <taxon>Bacteria</taxon>
        <taxon>Bacillati</taxon>
        <taxon>Bacillota</taxon>
        <taxon>Clostridia</taxon>
        <taxon>Lachnospirales</taxon>
        <taxon>Lachnospiraceae</taxon>
        <taxon>Anaerosacchariphilus</taxon>
    </lineage>
</organism>
<comment type="caution">
    <text evidence="12">The sequence shown here is derived from an EMBL/GenBank/DDBJ whole genome shotgun (WGS) entry which is preliminary data.</text>
</comment>
<accession>A0A923RLV1</accession>
<dbReference type="Proteomes" id="UP000649345">
    <property type="component" value="Unassembled WGS sequence"/>
</dbReference>
<keyword evidence="9" id="KW-1133">Transmembrane helix</keyword>
<dbReference type="FunFam" id="1.10.287.130:FF:000001">
    <property type="entry name" value="Two-component sensor histidine kinase"/>
    <property type="match status" value="1"/>
</dbReference>
<sequence>MFISEDCGKRSRRIPASRNTFIRSGEWAIISRHRIIFSYLKSLKFRILLVLLVAVWLPMLLVAFSILRSCEERSIAARSTEVQNQCRILSNQLVGSHYLENPSSDLVDGELTQLSGVYDGRIIIINQDFRVVKDTYGLVESKYMVSEEVISCFKGDTTNQVSGSRFIEMTVPIQETDSAKIVGVLLVSISIDGIRDNLEVLTRNAWTFLMVYGVLMTVAAMFLSYLLVRPVERIIRGLQEIASGHSSEDLEVRTYTETRRISEEFNKISMQMRVLDESRQEFVSNVSHELKTPITSMKVLADSLLTQEEVPNELYREFMGDIAEEIERENKIITDLLSLVKMDKKAATLNIEPVDMNDLLELILKRLRPIAAKKNIEMVLESFRPVTAEVDEGRLTLAFTNLVENAIKYNKENGWVHVSLDADHKFFYVKVMDSGMGIPEESLDYIFERFYRVDKSHSSEIDGTGLGLAIAKSAVLVHKGAIKVSSKLGEGTTFSVRIPLTYIA</sequence>
<dbReference type="PANTHER" id="PTHR45453:SF1">
    <property type="entry name" value="PHOSPHATE REGULON SENSOR PROTEIN PHOR"/>
    <property type="match status" value="1"/>
</dbReference>
<evidence type="ECO:0000313" key="12">
    <source>
        <dbReference type="EMBL" id="MBC5659647.1"/>
    </source>
</evidence>
<keyword evidence="13" id="KW-1185">Reference proteome</keyword>
<dbReference type="GO" id="GO:0000155">
    <property type="term" value="F:phosphorelay sensor kinase activity"/>
    <property type="evidence" value="ECO:0007669"/>
    <property type="project" value="InterPro"/>
</dbReference>
<dbReference type="CDD" id="cd06225">
    <property type="entry name" value="HAMP"/>
    <property type="match status" value="1"/>
</dbReference>
<dbReference type="Pfam" id="PF00512">
    <property type="entry name" value="HisKA"/>
    <property type="match status" value="1"/>
</dbReference>
<dbReference type="Pfam" id="PF02518">
    <property type="entry name" value="HATPase_c"/>
    <property type="match status" value="1"/>
</dbReference>
<keyword evidence="9" id="KW-0812">Transmembrane</keyword>
<evidence type="ECO:0000256" key="2">
    <source>
        <dbReference type="ARBA" id="ARBA00004370"/>
    </source>
</evidence>
<dbReference type="EMBL" id="JACOOR010000004">
    <property type="protein sequence ID" value="MBC5659647.1"/>
    <property type="molecule type" value="Genomic_DNA"/>
</dbReference>
<keyword evidence="6 12" id="KW-0418">Kinase</keyword>
<evidence type="ECO:0000256" key="8">
    <source>
        <dbReference type="ARBA" id="ARBA00023136"/>
    </source>
</evidence>
<evidence type="ECO:0000256" key="6">
    <source>
        <dbReference type="ARBA" id="ARBA00022777"/>
    </source>
</evidence>
<dbReference type="Gene3D" id="6.10.340.10">
    <property type="match status" value="1"/>
</dbReference>
<evidence type="ECO:0000256" key="4">
    <source>
        <dbReference type="ARBA" id="ARBA00022553"/>
    </source>
</evidence>
<keyword evidence="7" id="KW-0902">Two-component regulatory system</keyword>
<dbReference type="InterPro" id="IPR036890">
    <property type="entry name" value="HATPase_C_sf"/>
</dbReference>
<feature type="transmembrane region" description="Helical" evidence="9">
    <location>
        <begin position="205"/>
        <end position="228"/>
    </location>
</feature>
<feature type="domain" description="Histidine kinase" evidence="10">
    <location>
        <begin position="285"/>
        <end position="502"/>
    </location>
</feature>
<gene>
    <name evidence="12" type="ORF">H8S44_07680</name>
</gene>
<feature type="transmembrane region" description="Helical" evidence="9">
    <location>
        <begin position="47"/>
        <end position="67"/>
    </location>
</feature>
<dbReference type="PANTHER" id="PTHR45453">
    <property type="entry name" value="PHOSPHATE REGULON SENSOR PROTEIN PHOR"/>
    <property type="match status" value="1"/>
</dbReference>
<dbReference type="InterPro" id="IPR004358">
    <property type="entry name" value="Sig_transdc_His_kin-like_C"/>
</dbReference>
<evidence type="ECO:0000256" key="3">
    <source>
        <dbReference type="ARBA" id="ARBA00012438"/>
    </source>
</evidence>
<keyword evidence="5" id="KW-0808">Transferase</keyword>
<dbReference type="Gene3D" id="3.30.565.10">
    <property type="entry name" value="Histidine kinase-like ATPase, C-terminal domain"/>
    <property type="match status" value="1"/>
</dbReference>
<reference evidence="12" key="1">
    <citation type="submission" date="2020-08" db="EMBL/GenBank/DDBJ databases">
        <title>Genome public.</title>
        <authorList>
            <person name="Liu C."/>
            <person name="Sun Q."/>
        </authorList>
    </citation>
    <scope>NUCLEOTIDE SEQUENCE</scope>
    <source>
        <strain evidence="12">NSJ-68</strain>
    </source>
</reference>
<evidence type="ECO:0000256" key="7">
    <source>
        <dbReference type="ARBA" id="ARBA00023012"/>
    </source>
</evidence>
<evidence type="ECO:0000259" key="10">
    <source>
        <dbReference type="PROSITE" id="PS50109"/>
    </source>
</evidence>
<keyword evidence="4" id="KW-0597">Phosphoprotein</keyword>
<dbReference type="SUPFAM" id="SSF55874">
    <property type="entry name" value="ATPase domain of HSP90 chaperone/DNA topoisomerase II/histidine kinase"/>
    <property type="match status" value="1"/>
</dbReference>
<dbReference type="InterPro" id="IPR003660">
    <property type="entry name" value="HAMP_dom"/>
</dbReference>
<dbReference type="SMART" id="SM00388">
    <property type="entry name" value="HisKA"/>
    <property type="match status" value="1"/>
</dbReference>
<dbReference type="PRINTS" id="PR00344">
    <property type="entry name" value="BCTRLSENSOR"/>
</dbReference>
<dbReference type="SMART" id="SM00387">
    <property type="entry name" value="HATPase_c"/>
    <property type="match status" value="1"/>
</dbReference>
<dbReference type="PROSITE" id="PS50109">
    <property type="entry name" value="HIS_KIN"/>
    <property type="match status" value="1"/>
</dbReference>
<dbReference type="GO" id="GO:0005886">
    <property type="term" value="C:plasma membrane"/>
    <property type="evidence" value="ECO:0007669"/>
    <property type="project" value="TreeGrafter"/>
</dbReference>
<evidence type="ECO:0000256" key="9">
    <source>
        <dbReference type="SAM" id="Phobius"/>
    </source>
</evidence>
<comment type="subcellular location">
    <subcellularLocation>
        <location evidence="2">Membrane</location>
    </subcellularLocation>
</comment>
<keyword evidence="8 9" id="KW-0472">Membrane</keyword>